<keyword evidence="2" id="KW-1185">Reference proteome</keyword>
<evidence type="ECO:0000313" key="2">
    <source>
        <dbReference type="Proteomes" id="UP000030428"/>
    </source>
</evidence>
<proteinExistence type="predicted"/>
<sequence>MINLLFEQGADIRAKMIDDSHFRYAFRNDLWPKFLHVTTQLPFELYLSDPHLWELLALPQGERLLEQWQWFLSLEQVNNLTPAAVLFGDDAYPVPLQPLIIEAI</sequence>
<protein>
    <submittedName>
        <fullName evidence="1">Uncharacterized protein</fullName>
    </submittedName>
</protein>
<reference evidence="1 2" key="1">
    <citation type="journal article" date="2016" name="Front. Microbiol.">
        <title>Single-Cell (Meta-)Genomics of a Dimorphic Candidatus Thiomargarita nelsonii Reveals Genomic Plasticity.</title>
        <authorList>
            <person name="Flood B.E."/>
            <person name="Fliss P."/>
            <person name="Jones D.S."/>
            <person name="Dick G.J."/>
            <person name="Jain S."/>
            <person name="Kaster A.K."/>
            <person name="Winkel M."/>
            <person name="Mussmann M."/>
            <person name="Bailey J."/>
        </authorList>
    </citation>
    <scope>NUCLEOTIDE SEQUENCE [LARGE SCALE GENOMIC DNA]</scope>
    <source>
        <strain evidence="1">Hydrate Ridge</strain>
    </source>
</reference>
<comment type="caution">
    <text evidence="1">The sequence shown here is derived from an EMBL/GenBank/DDBJ whole genome shotgun (WGS) entry which is preliminary data.</text>
</comment>
<accession>A0A0A6P6T3</accession>
<dbReference type="Proteomes" id="UP000030428">
    <property type="component" value="Unassembled WGS sequence"/>
</dbReference>
<dbReference type="AlphaFoldDB" id="A0A0A6P6T3"/>
<dbReference type="EMBL" id="JSZA02000024">
    <property type="protein sequence ID" value="KHD09439.1"/>
    <property type="molecule type" value="Genomic_DNA"/>
</dbReference>
<evidence type="ECO:0000313" key="1">
    <source>
        <dbReference type="EMBL" id="KHD09439.1"/>
    </source>
</evidence>
<gene>
    <name evidence="1" type="ORF">PN36_08215</name>
</gene>
<name>A0A0A6P6T3_9GAMM</name>
<organism evidence="1 2">
    <name type="scientific">Candidatus Thiomargarita nelsonii</name>
    <dbReference type="NCBI Taxonomy" id="1003181"/>
    <lineage>
        <taxon>Bacteria</taxon>
        <taxon>Pseudomonadati</taxon>
        <taxon>Pseudomonadota</taxon>
        <taxon>Gammaproteobacteria</taxon>
        <taxon>Thiotrichales</taxon>
        <taxon>Thiotrichaceae</taxon>
        <taxon>Thiomargarita</taxon>
    </lineage>
</organism>